<name>A0ABQ6MQ26_9STRA</name>
<feature type="repeat" description="ANK" evidence="6">
    <location>
        <begin position="72"/>
        <end position="104"/>
    </location>
</feature>
<organism evidence="9 10">
    <name type="scientific">Tetraparma gracilis</name>
    <dbReference type="NCBI Taxonomy" id="2962635"/>
    <lineage>
        <taxon>Eukaryota</taxon>
        <taxon>Sar</taxon>
        <taxon>Stramenopiles</taxon>
        <taxon>Ochrophyta</taxon>
        <taxon>Bolidophyceae</taxon>
        <taxon>Parmales</taxon>
        <taxon>Triparmaceae</taxon>
        <taxon>Tetraparma</taxon>
    </lineage>
</organism>
<dbReference type="InterPro" id="IPR002110">
    <property type="entry name" value="Ankyrin_rpt"/>
</dbReference>
<gene>
    <name evidence="9" type="ORF">TeGR_g960</name>
</gene>
<dbReference type="Pfam" id="PF12796">
    <property type="entry name" value="Ank_2"/>
    <property type="match status" value="2"/>
</dbReference>
<evidence type="ECO:0000313" key="10">
    <source>
        <dbReference type="Proteomes" id="UP001165060"/>
    </source>
</evidence>
<dbReference type="Pfam" id="PF00023">
    <property type="entry name" value="Ank"/>
    <property type="match status" value="1"/>
</dbReference>
<dbReference type="InterPro" id="IPR002893">
    <property type="entry name" value="Znf_MYND"/>
</dbReference>
<evidence type="ECO:0000256" key="1">
    <source>
        <dbReference type="ARBA" id="ARBA00022723"/>
    </source>
</evidence>
<dbReference type="PANTHER" id="PTHR24198">
    <property type="entry name" value="ANKYRIN REPEAT AND PROTEIN KINASE DOMAIN-CONTAINING PROTEIN"/>
    <property type="match status" value="1"/>
</dbReference>
<keyword evidence="3 7" id="KW-0863">Zinc-finger</keyword>
<dbReference type="Gene3D" id="6.10.140.2220">
    <property type="match status" value="1"/>
</dbReference>
<evidence type="ECO:0000259" key="8">
    <source>
        <dbReference type="PROSITE" id="PS50865"/>
    </source>
</evidence>
<evidence type="ECO:0000256" key="3">
    <source>
        <dbReference type="ARBA" id="ARBA00022771"/>
    </source>
</evidence>
<dbReference type="PRINTS" id="PR01415">
    <property type="entry name" value="ANKYRIN"/>
</dbReference>
<dbReference type="Gene3D" id="1.25.40.20">
    <property type="entry name" value="Ankyrin repeat-containing domain"/>
    <property type="match status" value="2"/>
</dbReference>
<keyword evidence="2" id="KW-0677">Repeat</keyword>
<keyword evidence="4" id="KW-0862">Zinc</keyword>
<keyword evidence="5 6" id="KW-0040">ANK repeat</keyword>
<dbReference type="Pfam" id="PF01753">
    <property type="entry name" value="zf-MYND"/>
    <property type="match status" value="1"/>
</dbReference>
<protein>
    <recommendedName>
        <fullName evidence="8">MYND-type domain-containing protein</fullName>
    </recommendedName>
</protein>
<dbReference type="PROSITE" id="PS01360">
    <property type="entry name" value="ZF_MYND_1"/>
    <property type="match status" value="1"/>
</dbReference>
<keyword evidence="1" id="KW-0479">Metal-binding</keyword>
<feature type="domain" description="MYND-type" evidence="8">
    <location>
        <begin position="310"/>
        <end position="356"/>
    </location>
</feature>
<dbReference type="EMBL" id="BRYB01001625">
    <property type="protein sequence ID" value="GMI29923.1"/>
    <property type="molecule type" value="Genomic_DNA"/>
</dbReference>
<sequence>MPPPDTDDAPGTAEDLARCLHLCGCVEQGELAASSRDMCHVLYCAAQAGWLEVVDRLLSAGVPHSESSGENIGLTPLLVAAHTNRLDVVKRLVQAGADLAQVSSVNPNPNALLLAAGGGFLPIVEFLVGKGAPIDQGMDGGVSPLVTASTRGKLDVVKFLVRAGADVRLKPDNGCDAMLCSVGSGCCELVEYLAGEGGGDLAALDGDVGAGLLHCVASAALDDATALRMLRFLLGLGVLDVNLAGWVHGLTPLHQACCPPPRGAPSKPPAFVALLLEHGANIRATCKGLTPLAMAQREDVKKLLRKALKASGCGNDRCEGGGGEGAKLRCCSRCKNVRYCSPTCQKEDWKSHKKVCEVVVFFDDEGLKFMPPTRTTDH</sequence>
<dbReference type="PROSITE" id="PS50088">
    <property type="entry name" value="ANK_REPEAT"/>
    <property type="match status" value="2"/>
</dbReference>
<evidence type="ECO:0000256" key="5">
    <source>
        <dbReference type="ARBA" id="ARBA00023043"/>
    </source>
</evidence>
<dbReference type="PROSITE" id="PS50865">
    <property type="entry name" value="ZF_MYND_2"/>
    <property type="match status" value="1"/>
</dbReference>
<comment type="caution">
    <text evidence="9">The sequence shown here is derived from an EMBL/GenBank/DDBJ whole genome shotgun (WGS) entry which is preliminary data.</text>
</comment>
<evidence type="ECO:0000256" key="7">
    <source>
        <dbReference type="PROSITE-ProRule" id="PRU00134"/>
    </source>
</evidence>
<feature type="repeat" description="ANK" evidence="6">
    <location>
        <begin position="140"/>
        <end position="172"/>
    </location>
</feature>
<evidence type="ECO:0000256" key="4">
    <source>
        <dbReference type="ARBA" id="ARBA00022833"/>
    </source>
</evidence>
<evidence type="ECO:0000256" key="6">
    <source>
        <dbReference type="PROSITE-ProRule" id="PRU00023"/>
    </source>
</evidence>
<dbReference type="Proteomes" id="UP001165060">
    <property type="component" value="Unassembled WGS sequence"/>
</dbReference>
<dbReference type="SUPFAM" id="SSF48403">
    <property type="entry name" value="Ankyrin repeat"/>
    <property type="match status" value="1"/>
</dbReference>
<evidence type="ECO:0000313" key="9">
    <source>
        <dbReference type="EMBL" id="GMI29923.1"/>
    </source>
</evidence>
<reference evidence="9 10" key="1">
    <citation type="journal article" date="2023" name="Commun. Biol.">
        <title>Genome analysis of Parmales, the sister group of diatoms, reveals the evolutionary specialization of diatoms from phago-mixotrophs to photoautotrophs.</title>
        <authorList>
            <person name="Ban H."/>
            <person name="Sato S."/>
            <person name="Yoshikawa S."/>
            <person name="Yamada K."/>
            <person name="Nakamura Y."/>
            <person name="Ichinomiya M."/>
            <person name="Sato N."/>
            <person name="Blanc-Mathieu R."/>
            <person name="Endo H."/>
            <person name="Kuwata A."/>
            <person name="Ogata H."/>
        </authorList>
    </citation>
    <scope>NUCLEOTIDE SEQUENCE [LARGE SCALE GENOMIC DNA]</scope>
</reference>
<dbReference type="InterPro" id="IPR036770">
    <property type="entry name" value="Ankyrin_rpt-contain_sf"/>
</dbReference>
<dbReference type="SMART" id="SM00248">
    <property type="entry name" value="ANK"/>
    <property type="match status" value="7"/>
</dbReference>
<accession>A0ABQ6MQ26</accession>
<evidence type="ECO:0000256" key="2">
    <source>
        <dbReference type="ARBA" id="ARBA00022737"/>
    </source>
</evidence>
<dbReference type="SUPFAM" id="SSF144232">
    <property type="entry name" value="HIT/MYND zinc finger-like"/>
    <property type="match status" value="1"/>
</dbReference>
<dbReference type="PANTHER" id="PTHR24198:SF194">
    <property type="entry name" value="INVERSIN-A"/>
    <property type="match status" value="1"/>
</dbReference>
<dbReference type="PROSITE" id="PS50297">
    <property type="entry name" value="ANK_REP_REGION"/>
    <property type="match status" value="2"/>
</dbReference>
<keyword evidence="10" id="KW-1185">Reference proteome</keyword>
<proteinExistence type="predicted"/>